<keyword evidence="7" id="KW-0106">Calcium</keyword>
<keyword evidence="11 16" id="KW-0472">Membrane</keyword>
<name>A0A8C7PJF8_ONCMY</name>
<evidence type="ECO:0000256" key="1">
    <source>
        <dbReference type="ARBA" id="ARBA00004479"/>
    </source>
</evidence>
<dbReference type="AlphaFoldDB" id="A0A8C7PJF8"/>
<dbReference type="InterPro" id="IPR013519">
    <property type="entry name" value="Int_alpha_beta-p"/>
</dbReference>
<dbReference type="InterPro" id="IPR048285">
    <property type="entry name" value="Integrin_alpha_Ig-like_2"/>
</dbReference>
<evidence type="ECO:0000256" key="14">
    <source>
        <dbReference type="ARBA" id="ARBA00023180"/>
    </source>
</evidence>
<keyword evidence="19" id="KW-1185">Reference proteome</keyword>
<feature type="repeat" description="FG-GAP" evidence="15">
    <location>
        <begin position="534"/>
        <end position="595"/>
    </location>
</feature>
<reference evidence="18" key="2">
    <citation type="submission" date="2025-08" db="UniProtKB">
        <authorList>
            <consortium name="Ensembl"/>
        </authorList>
    </citation>
    <scope>IDENTIFICATION</scope>
</reference>
<dbReference type="InterPro" id="IPR013649">
    <property type="entry name" value="Integrin_alpha_Ig-like_1"/>
</dbReference>
<feature type="repeat" description="FG-GAP" evidence="15">
    <location>
        <begin position="472"/>
        <end position="530"/>
    </location>
</feature>
<keyword evidence="6" id="KW-0677">Repeat</keyword>
<evidence type="ECO:0000256" key="6">
    <source>
        <dbReference type="ARBA" id="ARBA00022737"/>
    </source>
</evidence>
<comment type="subcellular location">
    <subcellularLocation>
        <location evidence="1 16">Membrane</location>
        <topology evidence="1 16">Single-pass type I membrane protein</topology>
    </subcellularLocation>
</comment>
<accession>A0A8C7PJF8</accession>
<feature type="domain" description="VWFA" evidence="17">
    <location>
        <begin position="134"/>
        <end position="310"/>
    </location>
</feature>
<dbReference type="GO" id="GO:0033627">
    <property type="term" value="P:cell adhesion mediated by integrin"/>
    <property type="evidence" value="ECO:0007669"/>
    <property type="project" value="TreeGrafter"/>
</dbReference>
<dbReference type="GO" id="GO:0005178">
    <property type="term" value="F:integrin binding"/>
    <property type="evidence" value="ECO:0007669"/>
    <property type="project" value="TreeGrafter"/>
</dbReference>
<evidence type="ECO:0000256" key="10">
    <source>
        <dbReference type="ARBA" id="ARBA00023037"/>
    </source>
</evidence>
<dbReference type="InterPro" id="IPR002035">
    <property type="entry name" value="VWF_A"/>
</dbReference>
<evidence type="ECO:0000259" key="17">
    <source>
        <dbReference type="PROSITE" id="PS50234"/>
    </source>
</evidence>
<evidence type="ECO:0000313" key="18">
    <source>
        <dbReference type="Ensembl" id="ENSOMYP00000023726.2"/>
    </source>
</evidence>
<dbReference type="SMART" id="SM00327">
    <property type="entry name" value="VWA"/>
    <property type="match status" value="1"/>
</dbReference>
<dbReference type="SUPFAM" id="SSF69318">
    <property type="entry name" value="Integrin alpha N-terminal domain"/>
    <property type="match status" value="1"/>
</dbReference>
<keyword evidence="5" id="KW-0732">Signal</keyword>
<evidence type="ECO:0000256" key="15">
    <source>
        <dbReference type="PROSITE-ProRule" id="PRU00803"/>
    </source>
</evidence>
<keyword evidence="8 16" id="KW-0130">Cell adhesion</keyword>
<keyword evidence="3 16" id="KW-0812">Transmembrane</keyword>
<keyword evidence="13 16" id="KW-0675">Receptor</keyword>
<dbReference type="Pfam" id="PF00092">
    <property type="entry name" value="VWA"/>
    <property type="match status" value="1"/>
</dbReference>
<dbReference type="Proteomes" id="UP000694395">
    <property type="component" value="Chromosome 16"/>
</dbReference>
<dbReference type="InterPro" id="IPR000413">
    <property type="entry name" value="Integrin_alpha"/>
</dbReference>
<keyword evidence="10 16" id="KW-0401">Integrin</keyword>
<dbReference type="Ensembl" id="ENSOMYT00000025979.2">
    <property type="protein sequence ID" value="ENSOMYP00000023726.2"/>
    <property type="gene ID" value="ENSOMYG00000011263.2"/>
</dbReference>
<keyword evidence="4" id="KW-0479">Metal-binding</keyword>
<evidence type="ECO:0000256" key="9">
    <source>
        <dbReference type="ARBA" id="ARBA00022989"/>
    </source>
</evidence>
<evidence type="ECO:0000256" key="11">
    <source>
        <dbReference type="ARBA" id="ARBA00023136"/>
    </source>
</evidence>
<dbReference type="PANTHER" id="PTHR23220">
    <property type="entry name" value="INTEGRIN ALPHA"/>
    <property type="match status" value="1"/>
</dbReference>
<feature type="transmembrane region" description="Helical" evidence="16">
    <location>
        <begin position="898"/>
        <end position="925"/>
    </location>
</feature>
<dbReference type="GO" id="GO:0009897">
    <property type="term" value="C:external side of plasma membrane"/>
    <property type="evidence" value="ECO:0007669"/>
    <property type="project" value="TreeGrafter"/>
</dbReference>
<dbReference type="SMART" id="SM00191">
    <property type="entry name" value="Int_alpha"/>
    <property type="match status" value="4"/>
</dbReference>
<dbReference type="SUPFAM" id="SSF53300">
    <property type="entry name" value="vWA-like"/>
    <property type="match status" value="1"/>
</dbReference>
<dbReference type="PROSITE" id="PS51470">
    <property type="entry name" value="FG_GAP"/>
    <property type="match status" value="3"/>
</dbReference>
<dbReference type="Gene3D" id="2.60.40.1510">
    <property type="entry name" value="ntegrin, alpha v. Chain A, domain 3"/>
    <property type="match status" value="1"/>
</dbReference>
<dbReference type="Pfam" id="PF01839">
    <property type="entry name" value="FG-GAP"/>
    <property type="match status" value="2"/>
</dbReference>
<evidence type="ECO:0000256" key="4">
    <source>
        <dbReference type="ARBA" id="ARBA00022723"/>
    </source>
</evidence>
<dbReference type="PROSITE" id="PS50234">
    <property type="entry name" value="VWFA"/>
    <property type="match status" value="1"/>
</dbReference>
<dbReference type="PRINTS" id="PR01185">
    <property type="entry name" value="INTEGRINA"/>
</dbReference>
<organism evidence="18 19">
    <name type="scientific">Oncorhynchus mykiss</name>
    <name type="common">Rainbow trout</name>
    <name type="synonym">Salmo gairdneri</name>
    <dbReference type="NCBI Taxonomy" id="8022"/>
    <lineage>
        <taxon>Eukaryota</taxon>
        <taxon>Metazoa</taxon>
        <taxon>Chordata</taxon>
        <taxon>Craniata</taxon>
        <taxon>Vertebrata</taxon>
        <taxon>Euteleostomi</taxon>
        <taxon>Actinopterygii</taxon>
        <taxon>Neopterygii</taxon>
        <taxon>Teleostei</taxon>
        <taxon>Protacanthopterygii</taxon>
        <taxon>Salmoniformes</taxon>
        <taxon>Salmonidae</taxon>
        <taxon>Salmoninae</taxon>
        <taxon>Oncorhynchus</taxon>
    </lineage>
</organism>
<keyword evidence="14" id="KW-0325">Glycoprotein</keyword>
<sequence length="926" mass="102725">MTLNVDTFYWGAMRRFGNFFPHGTFPPHVSILLISAPLDQYKQNRRGQVYRCLVRDSSCIPLSIQEPSHGINMSLGLSMTKDPESLNTMVCGPTIPRECKSITTYNGMCFEIDQSLHVKQPVPSSLEECPGQTDIAFLLDGSGSVNKFDFEKMKDFVKDLIREFLERDTKFAVAQYSGYCTIHFDLNTFNVMNRDYQVNSITQQGGGTYTAASMRKVVQEVFSTSRGSRPKAKRIMIVITDGQSNDSGMLKNAASEAEAKNIIRFAIGVGRAFSSSSAMKELETIASSPPSNHVFQVGSFQALDQIKDTLQNSIFPIEGSQTTGESIKMEMAQEGFSAAYIPRMGAVGAFQWKGAYQEYKGSTLDPTPQQSQNMEPDSYMGYSMAVATTHTRQFTILGAPRFKHTGRVVVLPSRDTDKAITDPEDWIGAYFGAEVCAMDVNKDSYSDLVLISAPMFTDRDREGRVYVCTINDWMTLVGDAGQMGRFGTSLAPLPDLNMDGFNDLAVGAPLENDGQGSVYIFHGTSSGISKIKSQKISASDVQSGLKYFGLSISQTSLDMSLDSLPDLAVGSKGAVLLLRSRPIVTLMARVSFNPPKIPTNQVDCSTPLRNIAKVCFTMTRQTTDTKDLQAKINYTLTLDVTRQAPNYRAYISPKIREETNTITLRLQEQCFSHNFFIEACPEDSLNELSNELDFTFEGLPTTSPGGLSSSLSPRSPTSTYHPLGFEINCGADNNCIDNLKVDFNFTSSEVRVGIDEVINVTVSVESREENSYNSHVILKYPAGLSFRKFTILQVRVHIRKERENEDSTIFMCHLLNMSQIFIRNLDRNSYNITGNLSSQWIEQIGLESAQFNLVSSATVDYDRNQYIYYSSDSKNNPPIQKIETQVEVYPEVNFTKGVIGGVVGGLLLLALITAGLYKVIFITYLV</sequence>
<evidence type="ECO:0000256" key="2">
    <source>
        <dbReference type="ARBA" id="ARBA00008054"/>
    </source>
</evidence>
<protein>
    <recommendedName>
        <fullName evidence="17">VWFA domain-containing protein</fullName>
    </recommendedName>
</protein>
<proteinExistence type="inferred from homology"/>
<comment type="similarity">
    <text evidence="2 16">Belongs to the integrin alpha chain family.</text>
</comment>
<dbReference type="PRINTS" id="PR00453">
    <property type="entry name" value="VWFADOMAIN"/>
</dbReference>
<reference evidence="18" key="1">
    <citation type="submission" date="2020-07" db="EMBL/GenBank/DDBJ databases">
        <title>A long reads based de novo assembly of the rainbow trout Arlee double haploid line genome.</title>
        <authorList>
            <person name="Gao G."/>
            <person name="Palti Y."/>
        </authorList>
    </citation>
    <scope>NUCLEOTIDE SEQUENCE [LARGE SCALE GENOMIC DNA]</scope>
</reference>
<dbReference type="InterPro" id="IPR036465">
    <property type="entry name" value="vWFA_dom_sf"/>
</dbReference>
<dbReference type="Gene3D" id="1.20.5.930">
    <property type="entry name" value="Bicelle-embedded integrin alpha(iib) transmembrane segment"/>
    <property type="match status" value="1"/>
</dbReference>
<dbReference type="GO" id="GO:0098609">
    <property type="term" value="P:cell-cell adhesion"/>
    <property type="evidence" value="ECO:0007669"/>
    <property type="project" value="TreeGrafter"/>
</dbReference>
<evidence type="ECO:0000256" key="12">
    <source>
        <dbReference type="ARBA" id="ARBA00023157"/>
    </source>
</evidence>
<keyword evidence="12" id="KW-1015">Disulfide bond</keyword>
<evidence type="ECO:0000256" key="3">
    <source>
        <dbReference type="ARBA" id="ARBA00022692"/>
    </source>
</evidence>
<dbReference type="GO" id="GO:0007229">
    <property type="term" value="P:integrin-mediated signaling pathway"/>
    <property type="evidence" value="ECO:0007669"/>
    <property type="project" value="UniProtKB-KW"/>
</dbReference>
<dbReference type="InterPro" id="IPR028994">
    <property type="entry name" value="Integrin_alpha_N"/>
</dbReference>
<dbReference type="SUPFAM" id="SSF69179">
    <property type="entry name" value="Integrin domains"/>
    <property type="match status" value="2"/>
</dbReference>
<gene>
    <name evidence="18" type="primary">LOC110491788</name>
</gene>
<evidence type="ECO:0000256" key="5">
    <source>
        <dbReference type="ARBA" id="ARBA00022729"/>
    </source>
</evidence>
<dbReference type="Gene3D" id="2.60.40.1460">
    <property type="entry name" value="Integrin domains. Chain A, domain 2"/>
    <property type="match status" value="1"/>
</dbReference>
<keyword evidence="9 16" id="KW-1133">Transmembrane helix</keyword>
<dbReference type="InterPro" id="IPR032695">
    <property type="entry name" value="Integrin_dom_sf"/>
</dbReference>
<reference evidence="18" key="3">
    <citation type="submission" date="2025-09" db="UniProtKB">
        <authorList>
            <consortium name="Ensembl"/>
        </authorList>
    </citation>
    <scope>IDENTIFICATION</scope>
</reference>
<dbReference type="PANTHER" id="PTHR23220:SF118">
    <property type="entry name" value="INTEGRIN ALPHA-X"/>
    <property type="match status" value="1"/>
</dbReference>
<evidence type="ECO:0000256" key="7">
    <source>
        <dbReference type="ARBA" id="ARBA00022837"/>
    </source>
</evidence>
<evidence type="ECO:0000256" key="8">
    <source>
        <dbReference type="ARBA" id="ARBA00022889"/>
    </source>
</evidence>
<dbReference type="Gene3D" id="2.130.10.130">
    <property type="entry name" value="Integrin alpha, N-terminal"/>
    <property type="match status" value="1"/>
</dbReference>
<evidence type="ECO:0000256" key="13">
    <source>
        <dbReference type="ARBA" id="ARBA00023170"/>
    </source>
</evidence>
<dbReference type="GeneTree" id="ENSGT00940000154838"/>
<dbReference type="Pfam" id="PF08441">
    <property type="entry name" value="Integrin_A_Ig_1"/>
    <property type="match status" value="1"/>
</dbReference>
<dbReference type="GO" id="GO:0008305">
    <property type="term" value="C:integrin complex"/>
    <property type="evidence" value="ECO:0007669"/>
    <property type="project" value="InterPro"/>
</dbReference>
<evidence type="ECO:0000313" key="19">
    <source>
        <dbReference type="Proteomes" id="UP000694395"/>
    </source>
</evidence>
<dbReference type="InterPro" id="IPR013517">
    <property type="entry name" value="FG-GAP"/>
</dbReference>
<feature type="repeat" description="FG-GAP" evidence="15">
    <location>
        <begin position="417"/>
        <end position="471"/>
    </location>
</feature>
<dbReference type="GO" id="GO:0007160">
    <property type="term" value="P:cell-matrix adhesion"/>
    <property type="evidence" value="ECO:0007669"/>
    <property type="project" value="TreeGrafter"/>
</dbReference>
<dbReference type="FunFam" id="3.40.50.410:FF:000012">
    <property type="entry name" value="Integrin, alpha 10"/>
    <property type="match status" value="1"/>
</dbReference>
<dbReference type="Gene3D" id="3.40.50.410">
    <property type="entry name" value="von Willebrand factor, type A domain"/>
    <property type="match status" value="1"/>
</dbReference>
<dbReference type="GO" id="GO:0046872">
    <property type="term" value="F:metal ion binding"/>
    <property type="evidence" value="ECO:0007669"/>
    <property type="project" value="UniProtKB-KW"/>
</dbReference>
<evidence type="ECO:0000256" key="16">
    <source>
        <dbReference type="RuleBase" id="RU003762"/>
    </source>
</evidence>
<dbReference type="Pfam" id="PF20805">
    <property type="entry name" value="Integrin_A_Ig_2"/>
    <property type="match status" value="1"/>
</dbReference>